<name>L1QKZ1_9CLOT</name>
<dbReference type="AlphaFoldDB" id="L1QKZ1"/>
<dbReference type="HOGENOM" id="CLU_1999970_0_0_9"/>
<organism evidence="1 2">
    <name type="scientific">Clostridium celatum DSM 1785</name>
    <dbReference type="NCBI Taxonomy" id="545697"/>
    <lineage>
        <taxon>Bacteria</taxon>
        <taxon>Bacillati</taxon>
        <taxon>Bacillota</taxon>
        <taxon>Clostridia</taxon>
        <taxon>Eubacteriales</taxon>
        <taxon>Clostridiaceae</taxon>
        <taxon>Clostridium</taxon>
    </lineage>
</organism>
<comment type="caution">
    <text evidence="1">The sequence shown here is derived from an EMBL/GenBank/DDBJ whole genome shotgun (WGS) entry which is preliminary data.</text>
</comment>
<dbReference type="EMBL" id="AMEZ01000022">
    <property type="protein sequence ID" value="EKY28611.1"/>
    <property type="molecule type" value="Genomic_DNA"/>
</dbReference>
<reference evidence="1 2" key="1">
    <citation type="submission" date="2012-05" db="EMBL/GenBank/DDBJ databases">
        <authorList>
            <person name="Weinstock G."/>
            <person name="Sodergren E."/>
            <person name="Lobos E.A."/>
            <person name="Fulton L."/>
            <person name="Fulton R."/>
            <person name="Courtney L."/>
            <person name="Fronick C."/>
            <person name="O'Laughlin M."/>
            <person name="Godfrey J."/>
            <person name="Wilson R.M."/>
            <person name="Miner T."/>
            <person name="Farmer C."/>
            <person name="Delehaunty K."/>
            <person name="Cordes M."/>
            <person name="Minx P."/>
            <person name="Tomlinson C."/>
            <person name="Chen J."/>
            <person name="Wollam A."/>
            <person name="Pepin K.H."/>
            <person name="Bhonagiri V."/>
            <person name="Zhang X."/>
            <person name="Suruliraj S."/>
            <person name="Warren W."/>
            <person name="Mitreva M."/>
            <person name="Mardis E.R."/>
            <person name="Wilson R.K."/>
        </authorList>
    </citation>
    <scope>NUCLEOTIDE SEQUENCE [LARGE SCALE GENOMIC DNA]</scope>
    <source>
        <strain evidence="1 2">DSM 1785</strain>
    </source>
</reference>
<dbReference type="Proteomes" id="UP000010420">
    <property type="component" value="Unassembled WGS sequence"/>
</dbReference>
<dbReference type="STRING" id="545697.HMPREF0216_00664"/>
<gene>
    <name evidence="1" type="ORF">HMPREF0216_00664</name>
</gene>
<evidence type="ECO:0000313" key="2">
    <source>
        <dbReference type="Proteomes" id="UP000010420"/>
    </source>
</evidence>
<dbReference type="OrthoDB" id="1909978at2"/>
<dbReference type="eggNOG" id="ENOG50325D1">
    <property type="taxonomic scope" value="Bacteria"/>
</dbReference>
<proteinExistence type="predicted"/>
<dbReference type="PATRIC" id="fig|545697.3.peg.657"/>
<accession>L1QKZ1</accession>
<dbReference type="RefSeq" id="WP_005210988.1">
    <property type="nucleotide sequence ID" value="NZ_KB291615.1"/>
</dbReference>
<protein>
    <submittedName>
        <fullName evidence="1">Uncharacterized protein</fullName>
    </submittedName>
</protein>
<keyword evidence="2" id="KW-1185">Reference proteome</keyword>
<evidence type="ECO:0000313" key="1">
    <source>
        <dbReference type="EMBL" id="EKY28611.1"/>
    </source>
</evidence>
<sequence length="124" mass="14520">MDRRLILKLIGKKDSVDLDDSIYNLREIGEEIRGFVILTSSVDDNFEIRNKRRLESVLNIIKPISNKLKDDDNIKGYTNSKKYLIKYLDDLCINIEGILSNIDRCDIKKLTYYTNVLMDLVLIY</sequence>